<dbReference type="Pfam" id="PF00501">
    <property type="entry name" value="AMP-binding"/>
    <property type="match status" value="1"/>
</dbReference>
<dbReference type="GO" id="GO:0016878">
    <property type="term" value="F:acid-thiol ligase activity"/>
    <property type="evidence" value="ECO:0007669"/>
    <property type="project" value="UniProtKB-ARBA"/>
</dbReference>
<keyword evidence="4" id="KW-1185">Reference proteome</keyword>
<dbReference type="InterPro" id="IPR045851">
    <property type="entry name" value="AMP-bd_C_sf"/>
</dbReference>
<comment type="caution">
    <text evidence="3">The sequence shown here is derived from an EMBL/GenBank/DDBJ whole genome shotgun (WGS) entry which is preliminary data.</text>
</comment>
<gene>
    <name evidence="3" type="ORF">NJQ99_03430</name>
</gene>
<organism evidence="3 4">
    <name type="scientific">Futiania mangrovi</name>
    <dbReference type="NCBI Taxonomy" id="2959716"/>
    <lineage>
        <taxon>Bacteria</taxon>
        <taxon>Pseudomonadati</taxon>
        <taxon>Pseudomonadota</taxon>
        <taxon>Alphaproteobacteria</taxon>
        <taxon>Futianiales</taxon>
        <taxon>Futianiaceae</taxon>
        <taxon>Futiania</taxon>
    </lineage>
</organism>
<dbReference type="Gene3D" id="3.30.300.30">
    <property type="match status" value="1"/>
</dbReference>
<dbReference type="RefSeq" id="WP_269331397.1">
    <property type="nucleotide sequence ID" value="NZ_JAMZFT010000001.1"/>
</dbReference>
<dbReference type="InterPro" id="IPR020845">
    <property type="entry name" value="AMP-binding_CS"/>
</dbReference>
<dbReference type="AlphaFoldDB" id="A0A9J6P9D6"/>
<dbReference type="PANTHER" id="PTHR43767">
    <property type="entry name" value="LONG-CHAIN-FATTY-ACID--COA LIGASE"/>
    <property type="match status" value="1"/>
</dbReference>
<evidence type="ECO:0000313" key="4">
    <source>
        <dbReference type="Proteomes" id="UP001055804"/>
    </source>
</evidence>
<name>A0A9J6P9D6_9PROT</name>
<feature type="domain" description="AMP-dependent synthetase/ligase" evidence="1">
    <location>
        <begin position="31"/>
        <end position="394"/>
    </location>
</feature>
<dbReference type="Proteomes" id="UP001055804">
    <property type="component" value="Unassembled WGS sequence"/>
</dbReference>
<dbReference type="PROSITE" id="PS51257">
    <property type="entry name" value="PROKAR_LIPOPROTEIN"/>
    <property type="match status" value="1"/>
</dbReference>
<dbReference type="InterPro" id="IPR025110">
    <property type="entry name" value="AMP-bd_C"/>
</dbReference>
<dbReference type="Pfam" id="PF13193">
    <property type="entry name" value="AMP-binding_C"/>
    <property type="match status" value="1"/>
</dbReference>
<dbReference type="InterPro" id="IPR050237">
    <property type="entry name" value="ATP-dep_AMP-bd_enzyme"/>
</dbReference>
<dbReference type="SUPFAM" id="SSF56801">
    <property type="entry name" value="Acetyl-CoA synthetase-like"/>
    <property type="match status" value="1"/>
</dbReference>
<evidence type="ECO:0000259" key="2">
    <source>
        <dbReference type="Pfam" id="PF13193"/>
    </source>
</evidence>
<evidence type="ECO:0000259" key="1">
    <source>
        <dbReference type="Pfam" id="PF00501"/>
    </source>
</evidence>
<accession>A0A9J6P9D6</accession>
<dbReference type="InterPro" id="IPR000873">
    <property type="entry name" value="AMP-dep_synth/lig_dom"/>
</dbReference>
<dbReference type="Gene3D" id="3.40.50.12780">
    <property type="entry name" value="N-terminal domain of ligase-like"/>
    <property type="match status" value="1"/>
</dbReference>
<feature type="domain" description="AMP-binding enzyme C-terminal" evidence="2">
    <location>
        <begin position="445"/>
        <end position="521"/>
    </location>
</feature>
<proteinExistence type="predicted"/>
<dbReference type="PANTHER" id="PTHR43767:SF1">
    <property type="entry name" value="NONRIBOSOMAL PEPTIDE SYNTHASE PES1 (EUROFUNG)-RELATED"/>
    <property type="match status" value="1"/>
</dbReference>
<evidence type="ECO:0000313" key="3">
    <source>
        <dbReference type="EMBL" id="MCP1335453.1"/>
    </source>
</evidence>
<dbReference type="PROSITE" id="PS00455">
    <property type="entry name" value="AMP_BINDING"/>
    <property type="match status" value="1"/>
</dbReference>
<dbReference type="EMBL" id="JAMZFT010000001">
    <property type="protein sequence ID" value="MCP1335453.1"/>
    <property type="molecule type" value="Genomic_DNA"/>
</dbReference>
<protein>
    <submittedName>
        <fullName evidence="3">AMP-binding protein</fullName>
    </submittedName>
</protein>
<reference evidence="3" key="1">
    <citation type="submission" date="2022-06" db="EMBL/GenBank/DDBJ databases">
        <title>Isolation and Genomics of Futiania mangrovii gen. nov., sp. nov., a Rare and Metabolically-versatile member in the Class Alphaproteobacteria.</title>
        <authorList>
            <person name="Liu L."/>
            <person name="Huang W.-C."/>
            <person name="Pan J."/>
            <person name="Li J."/>
            <person name="Huang Y."/>
            <person name="Du H."/>
            <person name="Liu Y."/>
            <person name="Li M."/>
        </authorList>
    </citation>
    <scope>NUCLEOTIDE SEQUENCE</scope>
    <source>
        <strain evidence="3">FT118</strain>
    </source>
</reference>
<sequence length="542" mass="57213">MWIPRPDPGRARRYHAEGWWRDVSIGQAVAASCAARAHHVAVLDAQGGTLTYAELDAASSRLAGWLQNQGVGSGDIVTICLPNRAEAIVAFLGALKLGAVLNPVPVTYGPADMAYVIGKCASKAVIVAGRFRSADYTAYMARILPDLGHAPAVLVLGEGAHAVGTAWEEALARAPLADTAVPDADGPAAVLFTSGTESQPKGAVHSHNTILFGERAMARALDLTADDIAFMASPISHATGFLHGFAMTMMLGGTLSLLDVFTAPAAIAQMRAHKASWTMGATPFLTDTVRELAARSEALPDLRYFLCGGAPVPEEAVRRAADADIRVLSIYGSTESPPHTLVHPDDPAENAWTTDGRPLAGIEVRIAGADGGGVATGEVGEEWSRGPNTFLGYLDAPDLTAKALDADGWVHSGDLARGFPDGSIRIAGRIKELIIRGGQNISVREVEEKLLRIPGCRQVAVVGIPHERLGETGCAVFTVDPGTTITLADVQRFLIEAGTAKFKIPERVEVWERLPMTPSGKIQKYLIRKQLTDGIGAGGTRP</sequence>
<dbReference type="InterPro" id="IPR042099">
    <property type="entry name" value="ANL_N_sf"/>
</dbReference>